<reference evidence="2" key="1">
    <citation type="submission" date="2021-10" db="EMBL/GenBank/DDBJ databases">
        <title>Anaerobic single-cell dispensing facilitates the cultivation of human gut bacteria.</title>
        <authorList>
            <person name="Afrizal A."/>
        </authorList>
    </citation>
    <scope>NUCLEOTIDE SEQUENCE</scope>
    <source>
        <strain evidence="2">CLA-AA-H272</strain>
    </source>
</reference>
<dbReference type="RefSeq" id="WP_302928366.1">
    <property type="nucleotide sequence ID" value="NZ_JAJEPW010000012.1"/>
</dbReference>
<comment type="caution">
    <text evidence="2">The sequence shown here is derived from an EMBL/GenBank/DDBJ whole genome shotgun (WGS) entry which is preliminary data.</text>
</comment>
<protein>
    <submittedName>
        <fullName evidence="2">Uncharacterized protein</fullName>
    </submittedName>
</protein>
<feature type="compositionally biased region" description="Basic and acidic residues" evidence="1">
    <location>
        <begin position="109"/>
        <end position="129"/>
    </location>
</feature>
<feature type="region of interest" description="Disordered" evidence="1">
    <location>
        <begin position="37"/>
        <end position="192"/>
    </location>
</feature>
<name>A0AAE3AES7_9FIRM</name>
<feature type="compositionally biased region" description="Polar residues" evidence="1">
    <location>
        <begin position="134"/>
        <end position="155"/>
    </location>
</feature>
<keyword evidence="3" id="KW-1185">Reference proteome</keyword>
<dbReference type="EMBL" id="JAJEPW010000012">
    <property type="protein sequence ID" value="MCC2129070.1"/>
    <property type="molecule type" value="Genomic_DNA"/>
</dbReference>
<gene>
    <name evidence="2" type="ORF">LKD37_05995</name>
</gene>
<dbReference type="Proteomes" id="UP001199319">
    <property type="component" value="Unassembled WGS sequence"/>
</dbReference>
<evidence type="ECO:0000256" key="1">
    <source>
        <dbReference type="SAM" id="MobiDB-lite"/>
    </source>
</evidence>
<sequence>MNDKTKRIILITACCLLCGVAVIGIAGRFGGNTVTPSGTVSGSQPDSNDPNVNINNSQGDVNVPSLTPEQSDPGQGANSSGTEQTIQANPVKPDAPEKPESPSGTATLPDDHKAEDVPTSERKTEDEPHPTYPEQPTSKPAESQPAAGSTNSSGQVYVPGFGYVDSSGDNTVIDGQDIYENGNKIGEMGGGN</sequence>
<evidence type="ECO:0000313" key="3">
    <source>
        <dbReference type="Proteomes" id="UP001199319"/>
    </source>
</evidence>
<feature type="compositionally biased region" description="Polar residues" evidence="1">
    <location>
        <begin position="37"/>
        <end position="88"/>
    </location>
</feature>
<dbReference type="Pfam" id="PF20187">
    <property type="entry name" value="DUF6550"/>
    <property type="match status" value="1"/>
</dbReference>
<dbReference type="InterPro" id="IPR046680">
    <property type="entry name" value="DUF6550"/>
</dbReference>
<evidence type="ECO:0000313" key="2">
    <source>
        <dbReference type="EMBL" id="MCC2129070.1"/>
    </source>
</evidence>
<dbReference type="AlphaFoldDB" id="A0AAE3AES7"/>
<organism evidence="2 3">
    <name type="scientific">Brotocaccenecus cirricatena</name>
    <dbReference type="NCBI Taxonomy" id="3064195"/>
    <lineage>
        <taxon>Bacteria</taxon>
        <taxon>Bacillati</taxon>
        <taxon>Bacillota</taxon>
        <taxon>Clostridia</taxon>
        <taxon>Eubacteriales</taxon>
        <taxon>Oscillospiraceae</taxon>
        <taxon>Brotocaccenecus</taxon>
    </lineage>
</organism>
<accession>A0AAE3AES7</accession>
<proteinExistence type="predicted"/>